<reference evidence="1" key="1">
    <citation type="submission" date="2021-02" db="EMBL/GenBank/DDBJ databases">
        <title>Salinimicrobium sp. nov. isolated from seawater in Tongyeong, Republic of Korea.</title>
        <authorList>
            <person name="Lee S.-J."/>
        </authorList>
    </citation>
    <scope>NUCLEOTIDE SEQUENCE</scope>
    <source>
        <strain evidence="1">HN-2-9-2</strain>
    </source>
</reference>
<evidence type="ECO:0000313" key="2">
    <source>
        <dbReference type="Proteomes" id="UP001163981"/>
    </source>
</evidence>
<keyword evidence="2" id="KW-1185">Reference proteome</keyword>
<dbReference type="EMBL" id="CP069620">
    <property type="protein sequence ID" value="UZH55694.1"/>
    <property type="molecule type" value="Genomic_DNA"/>
</dbReference>
<gene>
    <name evidence="1" type="ORF">JRG66_02060</name>
</gene>
<dbReference type="Proteomes" id="UP001163981">
    <property type="component" value="Chromosome"/>
</dbReference>
<protein>
    <submittedName>
        <fullName evidence="1">Uncharacterized protein</fullName>
    </submittedName>
</protein>
<sequence>MIFSDELILELISCDKRITDSPKKSPPMRGSEKKKFLLESLDGQYSFIGFISRNQTFQENFSIGLVYNPKDEKGKVVLLRVNGPHGLNENAPHHDGPHVHLATAERINSGLRPEGKIETDVPYQTIEEAVQYFVRRIKIIREDALKYFPPPSNQIDFIFVEDDIS</sequence>
<accession>A0ABY6NS15</accession>
<evidence type="ECO:0000313" key="1">
    <source>
        <dbReference type="EMBL" id="UZH55694.1"/>
    </source>
</evidence>
<name>A0ABY6NS15_9FLAO</name>
<dbReference type="RefSeq" id="WP_265164092.1">
    <property type="nucleotide sequence ID" value="NZ_CP069620.1"/>
</dbReference>
<organism evidence="1 2">
    <name type="scientific">Salinimicrobium tongyeongense</name>
    <dbReference type="NCBI Taxonomy" id="2809707"/>
    <lineage>
        <taxon>Bacteria</taxon>
        <taxon>Pseudomonadati</taxon>
        <taxon>Bacteroidota</taxon>
        <taxon>Flavobacteriia</taxon>
        <taxon>Flavobacteriales</taxon>
        <taxon>Flavobacteriaceae</taxon>
        <taxon>Salinimicrobium</taxon>
    </lineage>
</organism>
<proteinExistence type="predicted"/>